<dbReference type="EMBL" id="JABFDY010000025">
    <property type="protein sequence ID" value="KAF7688988.1"/>
    <property type="molecule type" value="Genomic_DNA"/>
</dbReference>
<evidence type="ECO:0000313" key="1">
    <source>
        <dbReference type="EMBL" id="KAF7688988.1"/>
    </source>
</evidence>
<sequence length="175" mass="20041">IKEEFRRITTISLEETCMFKLDSYTPRLLQLMRPKRGAVGTRMRSLLNTSQSIENKRDAVLSCLIEYLGEPQEELFQDSQEGQTEQTMKVLLIHNPMAEDDPVDVSIVIEGIQLISGCGYKTKACMLLIGLIYALNLEYPKKLKNTFEVFQKLILELDGVNCLKKVHSLKIKLME</sequence>
<comment type="caution">
    <text evidence="1">The sequence shown here is derived from an EMBL/GenBank/DDBJ whole genome shotgun (WGS) entry which is preliminary data.</text>
</comment>
<dbReference type="PANTHER" id="PTHR31025">
    <property type="entry name" value="SI:CH211-196P9.1-RELATED"/>
    <property type="match status" value="1"/>
</dbReference>
<gene>
    <name evidence="1" type="ORF">HF521_013795</name>
</gene>
<dbReference type="PANTHER" id="PTHR31025:SF31">
    <property type="entry name" value="SI:CH211-166E11.5"/>
    <property type="match status" value="1"/>
</dbReference>
<organism evidence="1 2">
    <name type="scientific">Silurus meridionalis</name>
    <name type="common">Southern catfish</name>
    <name type="synonym">Silurus soldatovi meridionalis</name>
    <dbReference type="NCBI Taxonomy" id="175797"/>
    <lineage>
        <taxon>Eukaryota</taxon>
        <taxon>Metazoa</taxon>
        <taxon>Chordata</taxon>
        <taxon>Craniata</taxon>
        <taxon>Vertebrata</taxon>
        <taxon>Euteleostomi</taxon>
        <taxon>Actinopterygii</taxon>
        <taxon>Neopterygii</taxon>
        <taxon>Teleostei</taxon>
        <taxon>Ostariophysi</taxon>
        <taxon>Siluriformes</taxon>
        <taxon>Siluridae</taxon>
        <taxon>Silurus</taxon>
    </lineage>
</organism>
<name>A0A8T0AAR1_SILME</name>
<reference evidence="1" key="1">
    <citation type="submission" date="2020-08" db="EMBL/GenBank/DDBJ databases">
        <title>Chromosome-level assembly of Southern catfish (Silurus meridionalis) provides insights into visual adaptation to the nocturnal and benthic lifestyles.</title>
        <authorList>
            <person name="Zhang Y."/>
            <person name="Wang D."/>
            <person name="Peng Z."/>
        </authorList>
    </citation>
    <scope>NUCLEOTIDE SEQUENCE</scope>
    <source>
        <strain evidence="1">SWU-2019-XX</strain>
        <tissue evidence="1">Muscle</tissue>
    </source>
</reference>
<accession>A0A8T0AAR1</accession>
<dbReference type="Proteomes" id="UP000606274">
    <property type="component" value="Unassembled WGS sequence"/>
</dbReference>
<proteinExistence type="predicted"/>
<protein>
    <submittedName>
        <fullName evidence="1">Uncharacterized protein</fullName>
    </submittedName>
</protein>
<feature type="non-terminal residue" evidence="1">
    <location>
        <position position="1"/>
    </location>
</feature>
<evidence type="ECO:0000313" key="2">
    <source>
        <dbReference type="Proteomes" id="UP000606274"/>
    </source>
</evidence>
<dbReference type="AlphaFoldDB" id="A0A8T0AAR1"/>
<keyword evidence="2" id="KW-1185">Reference proteome</keyword>